<comment type="caution">
    <text evidence="2">The sequence shown here is derived from an EMBL/GenBank/DDBJ whole genome shotgun (WGS) entry which is preliminary data.</text>
</comment>
<dbReference type="Proteomes" id="UP000315295">
    <property type="component" value="Unassembled WGS sequence"/>
</dbReference>
<evidence type="ECO:0000313" key="2">
    <source>
        <dbReference type="EMBL" id="TQD95476.1"/>
    </source>
</evidence>
<feature type="compositionally biased region" description="Acidic residues" evidence="1">
    <location>
        <begin position="72"/>
        <end position="86"/>
    </location>
</feature>
<reference evidence="2 3" key="1">
    <citation type="journal article" date="2019" name="G3 (Bethesda)">
        <title>Sequencing of a Wild Apple (Malus baccata) Genome Unravels the Differences Between Cultivated and Wild Apple Species Regarding Disease Resistance and Cold Tolerance.</title>
        <authorList>
            <person name="Chen X."/>
        </authorList>
    </citation>
    <scope>NUCLEOTIDE SEQUENCE [LARGE SCALE GENOMIC DNA]</scope>
    <source>
        <strain evidence="3">cv. Shandingzi</strain>
        <tissue evidence="2">Leaves</tissue>
    </source>
</reference>
<gene>
    <name evidence="2" type="ORF">C1H46_018888</name>
</gene>
<feature type="region of interest" description="Disordered" evidence="1">
    <location>
        <begin position="69"/>
        <end position="104"/>
    </location>
</feature>
<sequence>MKLKKKSYLSLSAYASEANKAQGWIVEDGDKEHELGSRIGETSEVGSSLEPRRSSKDVEVRELHEEYFISNEDTEEDEGDDEEVEFESDKKRVLEGYGEEEFDA</sequence>
<keyword evidence="3" id="KW-1185">Reference proteome</keyword>
<evidence type="ECO:0000256" key="1">
    <source>
        <dbReference type="SAM" id="MobiDB-lite"/>
    </source>
</evidence>
<evidence type="ECO:0000313" key="3">
    <source>
        <dbReference type="Proteomes" id="UP000315295"/>
    </source>
</evidence>
<feature type="region of interest" description="Disordered" evidence="1">
    <location>
        <begin position="36"/>
        <end position="57"/>
    </location>
</feature>
<proteinExistence type="predicted"/>
<dbReference type="EMBL" id="VIEB01000313">
    <property type="protein sequence ID" value="TQD95476.1"/>
    <property type="molecule type" value="Genomic_DNA"/>
</dbReference>
<protein>
    <submittedName>
        <fullName evidence="2">Uncharacterized protein</fullName>
    </submittedName>
</protein>
<accession>A0A540M9U4</accession>
<dbReference type="AlphaFoldDB" id="A0A540M9U4"/>
<name>A0A540M9U4_MALBA</name>
<organism evidence="2 3">
    <name type="scientific">Malus baccata</name>
    <name type="common">Siberian crab apple</name>
    <name type="synonym">Pyrus baccata</name>
    <dbReference type="NCBI Taxonomy" id="106549"/>
    <lineage>
        <taxon>Eukaryota</taxon>
        <taxon>Viridiplantae</taxon>
        <taxon>Streptophyta</taxon>
        <taxon>Embryophyta</taxon>
        <taxon>Tracheophyta</taxon>
        <taxon>Spermatophyta</taxon>
        <taxon>Magnoliopsida</taxon>
        <taxon>eudicotyledons</taxon>
        <taxon>Gunneridae</taxon>
        <taxon>Pentapetalae</taxon>
        <taxon>rosids</taxon>
        <taxon>fabids</taxon>
        <taxon>Rosales</taxon>
        <taxon>Rosaceae</taxon>
        <taxon>Amygdaloideae</taxon>
        <taxon>Maleae</taxon>
        <taxon>Malus</taxon>
    </lineage>
</organism>